<dbReference type="Proteomes" id="UP000663193">
    <property type="component" value="Chromosome 5"/>
</dbReference>
<sequence length="127" mass="14373">MALRQAACSTSMLLAPLLRGNSQHLPSCALAGRTQANLSFHSAVQPHQRTLSHLHRLSLYGFYQYGQASGQCSVTSKQPRRLYYDVCARCVHNDAQSHIGIGTYTDTSFSCVFRRWVLQQHQRNMEF</sequence>
<organism evidence="1 2">
    <name type="scientific">Phaeosphaeria nodorum (strain SN15 / ATCC MYA-4574 / FGSC 10173)</name>
    <name type="common">Glume blotch fungus</name>
    <name type="synonym">Parastagonospora nodorum</name>
    <dbReference type="NCBI Taxonomy" id="321614"/>
    <lineage>
        <taxon>Eukaryota</taxon>
        <taxon>Fungi</taxon>
        <taxon>Dikarya</taxon>
        <taxon>Ascomycota</taxon>
        <taxon>Pezizomycotina</taxon>
        <taxon>Dothideomycetes</taxon>
        <taxon>Pleosporomycetidae</taxon>
        <taxon>Pleosporales</taxon>
        <taxon>Pleosporineae</taxon>
        <taxon>Phaeosphaeriaceae</taxon>
        <taxon>Parastagonospora</taxon>
    </lineage>
</organism>
<name>A0A7U2EYA3_PHANO</name>
<dbReference type="VEuPathDB" id="FungiDB:JI435_029740"/>
<gene>
    <name evidence="1" type="ORF">JI435_029740</name>
</gene>
<evidence type="ECO:0000313" key="2">
    <source>
        <dbReference type="Proteomes" id="UP000663193"/>
    </source>
</evidence>
<dbReference type="AlphaFoldDB" id="A0A7U2EYA3"/>
<proteinExistence type="predicted"/>
<keyword evidence="2" id="KW-1185">Reference proteome</keyword>
<dbReference type="EMBL" id="CP069027">
    <property type="protein sequence ID" value="QRC95274.1"/>
    <property type="molecule type" value="Genomic_DNA"/>
</dbReference>
<accession>A0A7U2EYA3</accession>
<reference evidence="2" key="1">
    <citation type="journal article" date="2021" name="BMC Genomics">
        <title>Chromosome-level genome assembly and manually-curated proteome of model necrotroph Parastagonospora nodorum Sn15 reveals a genome-wide trove of candidate effector homologs, and redundancy of virulence-related functions within an accessory chromosome.</title>
        <authorList>
            <person name="Bertazzoni S."/>
            <person name="Jones D.A.B."/>
            <person name="Phan H.T."/>
            <person name="Tan K.-C."/>
            <person name="Hane J.K."/>
        </authorList>
    </citation>
    <scope>NUCLEOTIDE SEQUENCE [LARGE SCALE GENOMIC DNA]</scope>
    <source>
        <strain evidence="2">SN15 / ATCC MYA-4574 / FGSC 10173)</strain>
    </source>
</reference>
<evidence type="ECO:0000313" key="1">
    <source>
        <dbReference type="EMBL" id="QRC95274.1"/>
    </source>
</evidence>
<protein>
    <submittedName>
        <fullName evidence="1">Uncharacterized protein</fullName>
    </submittedName>
</protein>